<evidence type="ECO:0000256" key="2">
    <source>
        <dbReference type="ARBA" id="ARBA00022692"/>
    </source>
</evidence>
<reference evidence="6" key="1">
    <citation type="submission" date="2020-11" db="EMBL/GenBank/DDBJ databases">
        <authorList>
            <person name="Tran Van P."/>
        </authorList>
    </citation>
    <scope>NUCLEOTIDE SEQUENCE</scope>
</reference>
<keyword evidence="2 5" id="KW-0812">Transmembrane</keyword>
<dbReference type="Proteomes" id="UP000728032">
    <property type="component" value="Unassembled WGS sequence"/>
</dbReference>
<feature type="non-terminal residue" evidence="6">
    <location>
        <position position="1"/>
    </location>
</feature>
<feature type="transmembrane region" description="Helical" evidence="5">
    <location>
        <begin position="63"/>
        <end position="81"/>
    </location>
</feature>
<evidence type="ECO:0000256" key="3">
    <source>
        <dbReference type="ARBA" id="ARBA00022989"/>
    </source>
</evidence>
<dbReference type="InterPro" id="IPR006214">
    <property type="entry name" value="Bax_inhibitor_1-related"/>
</dbReference>
<dbReference type="EMBL" id="OC948424">
    <property type="protein sequence ID" value="CAD7663625.1"/>
    <property type="molecule type" value="Genomic_DNA"/>
</dbReference>
<dbReference type="Pfam" id="PF01027">
    <property type="entry name" value="Bax1-I"/>
    <property type="match status" value="1"/>
</dbReference>
<name>A0A7R9QZS4_9ACAR</name>
<keyword evidence="3 5" id="KW-1133">Transmembrane helix</keyword>
<gene>
    <name evidence="6" type="ORF">ONB1V03_LOCUS20183</name>
</gene>
<proteinExistence type="predicted"/>
<evidence type="ECO:0000313" key="6">
    <source>
        <dbReference type="EMBL" id="CAD7663625.1"/>
    </source>
</evidence>
<protein>
    <submittedName>
        <fullName evidence="6">Uncharacterized protein</fullName>
    </submittedName>
</protein>
<sequence>MYFGSALGLTAAAAIGALRSPVLMRNRPKSQVMALILVMNTMIGTRLIVQFIPYSEGFGAKQIAWAVHCGATGAIIASMFLWSGPIISRAACYTAGIVGSLSVIAGCAPSDEFLNMGRPLNIMLAAVLASIAVLAFLGASLYSLNLYGGLVLFSAFLVYDTQGIVRTAKSVPVHADTPFDPINAFIHLELFLCNHGIHTSVENGHIGSVVNTIQRTLYL</sequence>
<evidence type="ECO:0000256" key="4">
    <source>
        <dbReference type="ARBA" id="ARBA00023136"/>
    </source>
</evidence>
<accession>A0A7R9QZS4</accession>
<keyword evidence="4 5" id="KW-0472">Membrane</keyword>
<feature type="transmembrane region" description="Helical" evidence="5">
    <location>
        <begin position="87"/>
        <end position="108"/>
    </location>
</feature>
<evidence type="ECO:0000256" key="1">
    <source>
        <dbReference type="ARBA" id="ARBA00004141"/>
    </source>
</evidence>
<keyword evidence="7" id="KW-1185">Reference proteome</keyword>
<feature type="transmembrane region" description="Helical" evidence="5">
    <location>
        <begin position="32"/>
        <end position="51"/>
    </location>
</feature>
<dbReference type="GO" id="GO:0016020">
    <property type="term" value="C:membrane"/>
    <property type="evidence" value="ECO:0007669"/>
    <property type="project" value="UniProtKB-SubCell"/>
</dbReference>
<evidence type="ECO:0000256" key="5">
    <source>
        <dbReference type="SAM" id="Phobius"/>
    </source>
</evidence>
<feature type="transmembrane region" description="Helical" evidence="5">
    <location>
        <begin position="120"/>
        <end position="138"/>
    </location>
</feature>
<dbReference type="EMBL" id="CAJPVJ010033599">
    <property type="protein sequence ID" value="CAG2180762.1"/>
    <property type="molecule type" value="Genomic_DNA"/>
</dbReference>
<organism evidence="6">
    <name type="scientific">Oppiella nova</name>
    <dbReference type="NCBI Taxonomy" id="334625"/>
    <lineage>
        <taxon>Eukaryota</taxon>
        <taxon>Metazoa</taxon>
        <taxon>Ecdysozoa</taxon>
        <taxon>Arthropoda</taxon>
        <taxon>Chelicerata</taxon>
        <taxon>Arachnida</taxon>
        <taxon>Acari</taxon>
        <taxon>Acariformes</taxon>
        <taxon>Sarcoptiformes</taxon>
        <taxon>Oribatida</taxon>
        <taxon>Brachypylina</taxon>
        <taxon>Oppioidea</taxon>
        <taxon>Oppiidae</taxon>
        <taxon>Oppiella</taxon>
    </lineage>
</organism>
<dbReference type="AlphaFoldDB" id="A0A7R9QZS4"/>
<evidence type="ECO:0000313" key="7">
    <source>
        <dbReference type="Proteomes" id="UP000728032"/>
    </source>
</evidence>
<dbReference type="OrthoDB" id="6285520at2759"/>
<comment type="subcellular location">
    <subcellularLocation>
        <location evidence="1">Membrane</location>
        <topology evidence="1">Multi-pass membrane protein</topology>
    </subcellularLocation>
</comment>